<evidence type="ECO:0000313" key="3">
    <source>
        <dbReference type="Proteomes" id="UP000309594"/>
    </source>
</evidence>
<proteinExistence type="predicted"/>
<reference evidence="2 3" key="1">
    <citation type="submission" date="2019-04" db="EMBL/GenBank/DDBJ databases">
        <title>Pedobacter sp. RP-1-16 sp. nov., isolated from Arctic soil.</title>
        <authorList>
            <person name="Dahal R.H."/>
            <person name="Kim D.-U."/>
        </authorList>
    </citation>
    <scope>NUCLEOTIDE SEQUENCE [LARGE SCALE GENOMIC DNA]</scope>
    <source>
        <strain evidence="2 3">RP-1-16</strain>
    </source>
</reference>
<evidence type="ECO:0000313" key="2">
    <source>
        <dbReference type="EMBL" id="TKC56601.1"/>
    </source>
</evidence>
<accession>A0A4U1FZP7</accession>
<evidence type="ECO:0008006" key="4">
    <source>
        <dbReference type="Google" id="ProtNLM"/>
    </source>
</evidence>
<evidence type="ECO:0000256" key="1">
    <source>
        <dbReference type="SAM" id="SignalP"/>
    </source>
</evidence>
<gene>
    <name evidence="2" type="ORF">FBD94_23090</name>
</gene>
<feature type="signal peptide" evidence="1">
    <location>
        <begin position="1"/>
        <end position="19"/>
    </location>
</feature>
<protein>
    <recommendedName>
        <fullName evidence="4">BZIP transcription factor</fullName>
    </recommendedName>
</protein>
<organism evidence="2 3">
    <name type="scientific">Pedobacter hiemivivus</name>
    <dbReference type="NCBI Taxonomy" id="2530454"/>
    <lineage>
        <taxon>Bacteria</taxon>
        <taxon>Pseudomonadati</taxon>
        <taxon>Bacteroidota</taxon>
        <taxon>Sphingobacteriia</taxon>
        <taxon>Sphingobacteriales</taxon>
        <taxon>Sphingobacteriaceae</taxon>
        <taxon>Pedobacter</taxon>
    </lineage>
</organism>
<sequence length="238" mass="26275">MKYILLFLLLFISFKPSSAQTNTFPENGNIGIGTMSPSTTLHINGITSIRSSIPTDGFLSINPGGPTTQGYINWWKPGSSRIAYLGYNDGVGYDNLGLTLEGGNFIINGGNVAIGTNDTRGYKFAVNGNIRAKEIKIEVNNWPDYVYTKSYPLPSLQETEKHIKEKGHLPGIPSAEEVKANGIDLGEMNAKLLQKIEELTLHLIEMEKKNTIQQKVNDDQNKVLRAEINALKSNIKHL</sequence>
<dbReference type="Proteomes" id="UP000309594">
    <property type="component" value="Unassembled WGS sequence"/>
</dbReference>
<comment type="caution">
    <text evidence="2">The sequence shown here is derived from an EMBL/GenBank/DDBJ whole genome shotgun (WGS) entry which is preliminary data.</text>
</comment>
<dbReference type="EMBL" id="SWDX01000012">
    <property type="protein sequence ID" value="TKC56601.1"/>
    <property type="molecule type" value="Genomic_DNA"/>
</dbReference>
<feature type="chain" id="PRO_5020807277" description="BZIP transcription factor" evidence="1">
    <location>
        <begin position="20"/>
        <end position="238"/>
    </location>
</feature>
<keyword evidence="1" id="KW-0732">Signal</keyword>
<dbReference type="AlphaFoldDB" id="A0A4U1FZP7"/>
<name>A0A4U1FZP7_9SPHI</name>
<dbReference type="RefSeq" id="WP_136881972.1">
    <property type="nucleotide sequence ID" value="NZ_SWDX01000012.1"/>
</dbReference>